<keyword evidence="3" id="KW-1185">Reference proteome</keyword>
<feature type="domain" description="DUF4268" evidence="1">
    <location>
        <begin position="179"/>
        <end position="311"/>
    </location>
</feature>
<dbReference type="EMBL" id="CP015820">
    <property type="protein sequence ID" value="AQT41897.1"/>
    <property type="molecule type" value="Genomic_DNA"/>
</dbReference>
<proteinExistence type="predicted"/>
<dbReference type="Pfam" id="PF14088">
    <property type="entry name" value="DUF4268"/>
    <property type="match status" value="1"/>
</dbReference>
<evidence type="ECO:0000259" key="1">
    <source>
        <dbReference type="Pfam" id="PF14088"/>
    </source>
</evidence>
<dbReference type="GO" id="GO:0003676">
    <property type="term" value="F:nucleic acid binding"/>
    <property type="evidence" value="ECO:0007669"/>
    <property type="project" value="InterPro"/>
</dbReference>
<organism evidence="2 3">
    <name type="scientific">Bartonella apihabitans</name>
    <dbReference type="NCBI Taxonomy" id="2750929"/>
    <lineage>
        <taxon>Bacteria</taxon>
        <taxon>Pseudomonadati</taxon>
        <taxon>Pseudomonadota</taxon>
        <taxon>Alphaproteobacteria</taxon>
        <taxon>Hyphomicrobiales</taxon>
        <taxon>Bartonellaceae</taxon>
        <taxon>Bartonella</taxon>
    </lineage>
</organism>
<dbReference type="Gene3D" id="3.40.1350.10">
    <property type="match status" value="1"/>
</dbReference>
<dbReference type="RefSeq" id="WP_078039023.1">
    <property type="nucleotide sequence ID" value="NZ_CP015820.1"/>
</dbReference>
<protein>
    <recommendedName>
        <fullName evidence="1">DUF4268 domain-containing protein</fullName>
    </recommendedName>
</protein>
<dbReference type="AlphaFoldDB" id="A0A1U9M9A7"/>
<gene>
    <name evidence="2" type="ORF">BBC0178_003950</name>
</gene>
<reference evidence="2 3" key="1">
    <citation type="submission" date="2016-11" db="EMBL/GenBank/DDBJ databases">
        <title>Comparative genomics of Bartonella apis.</title>
        <authorList>
            <person name="Engel P."/>
        </authorList>
    </citation>
    <scope>NUCLEOTIDE SEQUENCE [LARGE SCALE GENOMIC DNA]</scope>
    <source>
        <strain evidence="2 3">BBC0178</strain>
    </source>
</reference>
<dbReference type="InterPro" id="IPR011856">
    <property type="entry name" value="tRNA_endonuc-like_dom_sf"/>
</dbReference>
<evidence type="ECO:0000313" key="2">
    <source>
        <dbReference type="EMBL" id="AQT41897.1"/>
    </source>
</evidence>
<dbReference type="OrthoDB" id="570199at2"/>
<dbReference type="Proteomes" id="UP000189660">
    <property type="component" value="Chromosome"/>
</dbReference>
<accession>A0A1U9M9A7</accession>
<dbReference type="InterPro" id="IPR025364">
    <property type="entry name" value="DUF4268"/>
</dbReference>
<evidence type="ECO:0000313" key="3">
    <source>
        <dbReference type="Proteomes" id="UP000189660"/>
    </source>
</evidence>
<name>A0A1U9M9A7_9HYPH</name>
<dbReference type="KEGG" id="bapa:BBC0178_003950"/>
<sequence>MSLPSLGSLKKVDVRHIWQTEAQHFTPWLAQNLDILAETLDMELEIEAQEKNVGPFRADILCRDTLDKSWVLIENQLERTDHLHLGQLLTYASGLKAVTIIWVSTHFTEEHRSALDWLNNITDDQFKFFGLEVELWQIGDSPVAPKFNIVSKPNDWSRSVGQAARQIETGTLTDIKAAQLEFWTQLAEKLKENSHIRPQKPMPQHWAVFRIGRSGFHISGLHNTRDKCIGVELYIDHQNAKDFYNQLYEQKNDIEAEIGHELIWKELPNKSASRIILYLRNVDPMDRSRWDEYQDWLIKYIEAFDRTFRNRIRNLEASDMGGDDDDLSEPS</sequence>